<evidence type="ECO:0000256" key="1">
    <source>
        <dbReference type="SAM" id="MobiDB-lite"/>
    </source>
</evidence>
<keyword evidence="3" id="KW-1185">Reference proteome</keyword>
<dbReference type="AlphaFoldDB" id="A0A073JSA3"/>
<accession>A0A073JSA3</accession>
<organism evidence="2 3">
    <name type="scientific">Bacillus gaemokensis</name>
    <dbReference type="NCBI Taxonomy" id="574375"/>
    <lineage>
        <taxon>Bacteria</taxon>
        <taxon>Bacillati</taxon>
        <taxon>Bacillota</taxon>
        <taxon>Bacilli</taxon>
        <taxon>Bacillales</taxon>
        <taxon>Bacillaceae</taxon>
        <taxon>Bacillus</taxon>
        <taxon>Bacillus cereus group</taxon>
    </lineage>
</organism>
<name>A0A073JSA3_9BACI</name>
<evidence type="ECO:0000313" key="2">
    <source>
        <dbReference type="EMBL" id="KEK17076.1"/>
    </source>
</evidence>
<evidence type="ECO:0000313" key="3">
    <source>
        <dbReference type="Proteomes" id="UP000027778"/>
    </source>
</evidence>
<feature type="region of interest" description="Disordered" evidence="1">
    <location>
        <begin position="1"/>
        <end position="121"/>
    </location>
</feature>
<protein>
    <submittedName>
        <fullName evidence="2">Uncharacterized protein</fullName>
    </submittedName>
</protein>
<proteinExistence type="predicted"/>
<reference evidence="2 3" key="1">
    <citation type="submission" date="2014-06" db="EMBL/GenBank/DDBJ databases">
        <title>Draft genome sequence of Bacillus gaemokensis JCM 15801 (MCCC 1A00707).</title>
        <authorList>
            <person name="Lai Q."/>
            <person name="Liu Y."/>
            <person name="Shao Z."/>
        </authorList>
    </citation>
    <scope>NUCLEOTIDE SEQUENCE [LARGE SCALE GENOMIC DNA]</scope>
    <source>
        <strain evidence="2 3">JCM 15801</strain>
    </source>
</reference>
<dbReference type="Proteomes" id="UP000027778">
    <property type="component" value="Unassembled WGS sequence"/>
</dbReference>
<sequence>MSARPSTGCWPRAGASRRRGPTHDYPGIPFPAAAVRFHARGPADRRRGGGADGDPLVPAGPEGPGADGRRHFPRGAAGRGARLRRRDSAGGRRGRGRPGLRPGDRLHPGAQPPQAGHDHGR</sequence>
<feature type="non-terminal residue" evidence="2">
    <location>
        <position position="121"/>
    </location>
</feature>
<gene>
    <name evidence="2" type="ORF">BAGA_14690</name>
</gene>
<comment type="caution">
    <text evidence="2">The sequence shown here is derived from an EMBL/GenBank/DDBJ whole genome shotgun (WGS) entry which is preliminary data.</text>
</comment>
<dbReference type="EMBL" id="JOTM01000210">
    <property type="protein sequence ID" value="KEK17076.1"/>
    <property type="molecule type" value="Genomic_DNA"/>
</dbReference>